<dbReference type="EMBL" id="OB660104">
    <property type="protein sequence ID" value="CAD7222785.1"/>
    <property type="molecule type" value="Genomic_DNA"/>
</dbReference>
<name>A0A7R8W477_9CRUS</name>
<evidence type="ECO:0000313" key="12">
    <source>
        <dbReference type="EMBL" id="CAD7222785.1"/>
    </source>
</evidence>
<feature type="compositionally biased region" description="Basic and acidic residues" evidence="11">
    <location>
        <begin position="1471"/>
        <end position="1490"/>
    </location>
</feature>
<comment type="catalytic activity">
    <reaction evidence="1">
        <text>Thiol-dependent hydrolysis of ester, thioester, amide, peptide and isopeptide bonds formed by the C-terminal Gly of ubiquitin (a 76-residue protein attached to proteins as an intracellular targeting signal).</text>
        <dbReference type="EC" id="3.4.19.12"/>
    </reaction>
</comment>
<feature type="region of interest" description="Disordered" evidence="11">
    <location>
        <begin position="1071"/>
        <end position="1103"/>
    </location>
</feature>
<evidence type="ECO:0000256" key="10">
    <source>
        <dbReference type="ARBA" id="ARBA00032453"/>
    </source>
</evidence>
<feature type="region of interest" description="Disordered" evidence="11">
    <location>
        <begin position="260"/>
        <end position="283"/>
    </location>
</feature>
<feature type="compositionally biased region" description="Basic and acidic residues" evidence="11">
    <location>
        <begin position="1424"/>
        <end position="1433"/>
    </location>
</feature>
<evidence type="ECO:0000256" key="3">
    <source>
        <dbReference type="ARBA" id="ARBA00012759"/>
    </source>
</evidence>
<dbReference type="PANTHER" id="PTHR24006:SF702">
    <property type="entry name" value="UBIQUITIN CARBOXYL-TERMINAL HYDROLASE 47"/>
    <property type="match status" value="1"/>
</dbReference>
<feature type="compositionally biased region" description="Low complexity" evidence="11">
    <location>
        <begin position="452"/>
        <end position="472"/>
    </location>
</feature>
<dbReference type="Pfam" id="PF00443">
    <property type="entry name" value="UCH"/>
    <property type="match status" value="2"/>
</dbReference>
<dbReference type="PROSITE" id="PS00973">
    <property type="entry name" value="USP_2"/>
    <property type="match status" value="1"/>
</dbReference>
<dbReference type="OrthoDB" id="289038at2759"/>
<keyword evidence="5" id="KW-0833">Ubl conjugation pathway</keyword>
<dbReference type="GO" id="GO:0005829">
    <property type="term" value="C:cytosol"/>
    <property type="evidence" value="ECO:0007669"/>
    <property type="project" value="TreeGrafter"/>
</dbReference>
<dbReference type="PANTHER" id="PTHR24006">
    <property type="entry name" value="UBIQUITIN CARBOXYL-TERMINAL HYDROLASE"/>
    <property type="match status" value="1"/>
</dbReference>
<feature type="region of interest" description="Disordered" evidence="11">
    <location>
        <begin position="1417"/>
        <end position="1449"/>
    </location>
</feature>
<feature type="compositionally biased region" description="Low complexity" evidence="11">
    <location>
        <begin position="977"/>
        <end position="1022"/>
    </location>
</feature>
<dbReference type="InterPro" id="IPR038765">
    <property type="entry name" value="Papain-like_cys_pep_sf"/>
</dbReference>
<organism evidence="12">
    <name type="scientific">Cyprideis torosa</name>
    <dbReference type="NCBI Taxonomy" id="163714"/>
    <lineage>
        <taxon>Eukaryota</taxon>
        <taxon>Metazoa</taxon>
        <taxon>Ecdysozoa</taxon>
        <taxon>Arthropoda</taxon>
        <taxon>Crustacea</taxon>
        <taxon>Oligostraca</taxon>
        <taxon>Ostracoda</taxon>
        <taxon>Podocopa</taxon>
        <taxon>Podocopida</taxon>
        <taxon>Cytherocopina</taxon>
        <taxon>Cytheroidea</taxon>
        <taxon>Cytherideidae</taxon>
        <taxon>Cyprideis</taxon>
    </lineage>
</organism>
<dbReference type="SUPFAM" id="SSF54001">
    <property type="entry name" value="Cysteine proteinases"/>
    <property type="match status" value="1"/>
</dbReference>
<dbReference type="InterPro" id="IPR050164">
    <property type="entry name" value="Peptidase_C19"/>
</dbReference>
<feature type="region of interest" description="Disordered" evidence="11">
    <location>
        <begin position="174"/>
        <end position="228"/>
    </location>
</feature>
<dbReference type="EC" id="3.4.19.12" evidence="3"/>
<dbReference type="InterPro" id="IPR028889">
    <property type="entry name" value="USP"/>
</dbReference>
<keyword evidence="4" id="KW-0645">Protease</keyword>
<evidence type="ECO:0000256" key="9">
    <source>
        <dbReference type="ARBA" id="ARBA00029910"/>
    </source>
</evidence>
<feature type="region of interest" description="Disordered" evidence="11">
    <location>
        <begin position="39"/>
        <end position="72"/>
    </location>
</feature>
<feature type="region of interest" description="Disordered" evidence="11">
    <location>
        <begin position="1466"/>
        <end position="1490"/>
    </location>
</feature>
<protein>
    <recommendedName>
        <fullName evidence="8">Ubiquitin carboxyl-terminal hydrolase 47</fullName>
        <ecNumber evidence="3">3.4.19.12</ecNumber>
    </recommendedName>
    <alternativeName>
        <fullName evidence="9">Ubiquitin thioesterase 47</fullName>
    </alternativeName>
    <alternativeName>
        <fullName evidence="10">Ubiquitin-specific-processing protease 47</fullName>
    </alternativeName>
</protein>
<evidence type="ECO:0000256" key="7">
    <source>
        <dbReference type="ARBA" id="ARBA00022807"/>
    </source>
</evidence>
<dbReference type="PROSITE" id="PS00972">
    <property type="entry name" value="USP_1"/>
    <property type="match status" value="1"/>
</dbReference>
<feature type="compositionally biased region" description="Basic and acidic residues" evidence="11">
    <location>
        <begin position="52"/>
        <end position="63"/>
    </location>
</feature>
<proteinExistence type="inferred from homology"/>
<keyword evidence="7" id="KW-0788">Thiol protease</keyword>
<dbReference type="InterPro" id="IPR045578">
    <property type="entry name" value="USP47_C"/>
</dbReference>
<feature type="region of interest" description="Disordered" evidence="11">
    <location>
        <begin position="977"/>
        <end position="1045"/>
    </location>
</feature>
<evidence type="ECO:0000256" key="8">
    <source>
        <dbReference type="ARBA" id="ARBA00026136"/>
    </source>
</evidence>
<feature type="compositionally biased region" description="Low complexity" evidence="11">
    <location>
        <begin position="497"/>
        <end position="508"/>
    </location>
</feature>
<dbReference type="PROSITE" id="PS50235">
    <property type="entry name" value="USP_3"/>
    <property type="match status" value="1"/>
</dbReference>
<accession>A0A7R8W477</accession>
<dbReference type="InterPro" id="IPR018200">
    <property type="entry name" value="USP_CS"/>
</dbReference>
<dbReference type="GO" id="GO:0004843">
    <property type="term" value="F:cysteine-type deubiquitinase activity"/>
    <property type="evidence" value="ECO:0007669"/>
    <property type="project" value="UniProtKB-EC"/>
</dbReference>
<keyword evidence="6" id="KW-0378">Hydrolase</keyword>
<dbReference type="GO" id="GO:0005634">
    <property type="term" value="C:nucleus"/>
    <property type="evidence" value="ECO:0007669"/>
    <property type="project" value="TreeGrafter"/>
</dbReference>
<evidence type="ECO:0000256" key="2">
    <source>
        <dbReference type="ARBA" id="ARBA00009085"/>
    </source>
</evidence>
<gene>
    <name evidence="12" type="ORF">CTOB1V02_LOCUS782</name>
</gene>
<sequence>MTNNSARNRGGLQLLHYAEYSDNPTLIESIFNEQARLGTVDGECGAPPSKMRKGDWTRGHEAGDQEDDASIDVEDTDDKQFVFIVCCETTYGKRRDVNLKRKGKTTLQTIFEDVSELLNLSEHDFDLLEVKQTEDGGVVQSSLRSYRLEQKLSEIPVFDPRQGNVIQVEILPEGTDFDDTDMGDGLQLGASASPADSDDGGHPAVSGSHSDLDAGCTPPPPASSVPRAWSKSDLDLEIDCASSPAGGVNEGAKKVSLEFTSKKESSARGGDPSASSAAIPLPPPGDIASTSNFVIMPSSSVAPRFSGLQNQAMTCYLNSLLQTLYMTPEFRNALYSWSFEGSPTEKDKSIPFQLQRLFLQLQVEALRAFITPETMEGSNQVTCEKCGEKTDAHKGLKFSSFPYLLTIQLKRFIYDPDTYRRIKLNDKVTFPEILDLNDFVNVAWRDLPPSSSLLSSEGGSGEGASAEGAAGVRGRGLEEESLSAADSGSVQDEEGHSTSGVGTSAGTGSMDGLQSVAPATPNDDEDEGIADVIAPSPAPPTSMETKKQAFLSRGPLVYELFSVMVHSGSAAGGHYYAYIKDFTSELWFCFNDSSVTQASYEDVMQTFGGSSSGSRSYYTSSYISSTNAYMLFYRQVDPTRNAKPLQENEFPQHLKGLMREMQEEEQREAERRQTQLSLQKITVFSFTPPNLSRSEQQQQKDIVHCTIDDTIKEATDTVYNASSRRLTECVDGMAARVMRQALAAVRDMMFVAEWVDILPSVGSKRVPRDCCRLVLYNAEKDVILRSFEDKEDMLLKETIISFRDTQFLLETKSSASEPWVPVLQGVNCVVHMIPRPTGAFSKNSSFLIRTSKEKTVGQLKQMVMSSFVSHVVLACGSAGTAAELMSQPMRLVLQQEKGGIVLMVDNDDRTLSEEGFEMSNTLFCDVFAGSNWEDRDVPFLGSALYQMVESYIHSVSITVFLPVITRALLEYYRIPSTPTAASSSSPSLSSTSSCVSPQTTLSLSTSTSPSPPSLLASSSSDGIGDRRGEGGSGENSEDSSLTGSERTLVGEMGVDSEHEPWLHDEDIVGAEGTSSSQSSYGEASSRRSHGLLSAGDKPSEHQLRQTLRLDFLREEKTPDGKEGKMVYKLTSDGRIKIQTLREEFASNLQVPVEHVKIMRGAQKQTKMSVTYPQYDYTSYKTSLTDFGLGNNMIVELTRVLREGEHQGKIFQFSPEQSPGTLQPQQESEHKYSKFLTEWVLRCGQTAGELRTELLKMSGLLGFHVSRERLRLRKKQWREPGEIYQDDHVFEEVYGNWELFVQILEEDERVTSREKTAILLRHWSPKQCKLGKLVEIVLDKPASAQDLLQEVSKLSGILLEFLVFAKPTNAFPHAAVTHVHNLSSTDWHSLDDEQELSHKFGAKVDQDSLTLVFKDKTEPTTSLSDARREEKAAASEESGEGEYNVSVSSGSRYRCGRERGLRIYVEEEEKEEEKKEKAEEGRKKAAEDGVD</sequence>
<feature type="compositionally biased region" description="Low complexity" evidence="11">
    <location>
        <begin position="1071"/>
        <end position="1083"/>
    </location>
</feature>
<dbReference type="GO" id="GO:0016579">
    <property type="term" value="P:protein deubiquitination"/>
    <property type="evidence" value="ECO:0007669"/>
    <property type="project" value="InterPro"/>
</dbReference>
<evidence type="ECO:0000256" key="6">
    <source>
        <dbReference type="ARBA" id="ARBA00022801"/>
    </source>
</evidence>
<dbReference type="GO" id="GO:0006508">
    <property type="term" value="P:proteolysis"/>
    <property type="evidence" value="ECO:0007669"/>
    <property type="project" value="UniProtKB-KW"/>
</dbReference>
<evidence type="ECO:0000256" key="11">
    <source>
        <dbReference type="SAM" id="MobiDB-lite"/>
    </source>
</evidence>
<evidence type="ECO:0000256" key="1">
    <source>
        <dbReference type="ARBA" id="ARBA00000707"/>
    </source>
</evidence>
<dbReference type="Gene3D" id="3.90.70.10">
    <property type="entry name" value="Cysteine proteinases"/>
    <property type="match status" value="2"/>
</dbReference>
<comment type="similarity">
    <text evidence="2">Belongs to the peptidase C19 family.</text>
</comment>
<dbReference type="InterPro" id="IPR001394">
    <property type="entry name" value="Peptidase_C19_UCH"/>
</dbReference>
<feature type="region of interest" description="Disordered" evidence="11">
    <location>
        <begin position="452"/>
        <end position="547"/>
    </location>
</feature>
<evidence type="ECO:0000256" key="4">
    <source>
        <dbReference type="ARBA" id="ARBA00022670"/>
    </source>
</evidence>
<evidence type="ECO:0000256" key="5">
    <source>
        <dbReference type="ARBA" id="ARBA00022786"/>
    </source>
</evidence>
<dbReference type="Pfam" id="PF19718">
    <property type="entry name" value="USP47_C"/>
    <property type="match status" value="1"/>
</dbReference>
<reference evidence="12" key="1">
    <citation type="submission" date="2020-11" db="EMBL/GenBank/DDBJ databases">
        <authorList>
            <person name="Tran Van P."/>
        </authorList>
    </citation>
    <scope>NUCLEOTIDE SEQUENCE</scope>
</reference>